<dbReference type="Proteomes" id="UP000044377">
    <property type="component" value="Unassembled WGS sequence"/>
</dbReference>
<keyword evidence="5" id="KW-1185">Reference proteome</keyword>
<dbReference type="PIRSF" id="PIRSF036531">
    <property type="entry name" value="Tpp15_prd"/>
    <property type="match status" value="1"/>
</dbReference>
<reference evidence="3" key="1">
    <citation type="submission" date="2015-01" db="EMBL/GenBank/DDBJ databases">
        <authorList>
            <person name="Xiang T."/>
            <person name="Song Y."/>
            <person name="Huang L."/>
            <person name="Wang B."/>
            <person name="Wu P."/>
        </authorList>
    </citation>
    <scope>NUCLEOTIDE SEQUENCE [LARGE SCALE GENOMIC DNA]</scope>
    <source>
        <strain evidence="3">OBR1</strain>
    </source>
</reference>
<dbReference type="AlphaFoldDB" id="A0A0G4K0W9"/>
<accession>A0A0G4K0W9</accession>
<sequence length="144" mass="15454">MKIRLLSVILTGFFAVTVFAAGSVIKDGTYKAEAANFDDHGWKPFLELTYKDGKISAVKFDYTSEKDGHLKTSDQAYGKTMAAATGTSPAIYTVKLPQSLIEKQDIANIDGVTGATHSTEDFKILASAAIENAKAGNLETTKVE</sequence>
<dbReference type="GO" id="GO:0010181">
    <property type="term" value="F:FMN binding"/>
    <property type="evidence" value="ECO:0007669"/>
    <property type="project" value="InterPro"/>
</dbReference>
<dbReference type="GO" id="GO:0016020">
    <property type="term" value="C:membrane"/>
    <property type="evidence" value="ECO:0007669"/>
    <property type="project" value="InterPro"/>
</dbReference>
<dbReference type="EMBL" id="MJLX01000002">
    <property type="protein sequence ID" value="RLM29216.1"/>
    <property type="molecule type" value="Genomic_DNA"/>
</dbReference>
<proteinExistence type="predicted"/>
<feature type="signal peptide" evidence="1">
    <location>
        <begin position="1"/>
        <end position="20"/>
    </location>
</feature>
<dbReference type="EMBL" id="CGIG01000001">
    <property type="protein sequence ID" value="CPR20461.1"/>
    <property type="molecule type" value="Genomic_DNA"/>
</dbReference>
<organism evidence="3 5">
    <name type="scientific">Brenneria goodwinii</name>
    <dbReference type="NCBI Taxonomy" id="1109412"/>
    <lineage>
        <taxon>Bacteria</taxon>
        <taxon>Pseudomonadati</taxon>
        <taxon>Pseudomonadota</taxon>
        <taxon>Gammaproteobacteria</taxon>
        <taxon>Enterobacterales</taxon>
        <taxon>Pectobacteriaceae</taxon>
        <taxon>Brenneria</taxon>
    </lineage>
</organism>
<dbReference type="GeneID" id="70906812"/>
<dbReference type="OrthoDB" id="1937675at2"/>
<reference evidence="4 6" key="3">
    <citation type="submission" date="2016-09" db="EMBL/GenBank/DDBJ databases">
        <authorList>
            <person name="Doonan J."/>
            <person name="Pachebat J.A."/>
            <person name="Golyshin P.N."/>
            <person name="Denman S."/>
            <person name="Mcdonald J.E."/>
        </authorList>
    </citation>
    <scope>NUCLEOTIDE SEQUENCE [LARGE SCALE GENOMIC DNA]</scope>
    <source>
        <strain evidence="4 6">FRB141</strain>
    </source>
</reference>
<keyword evidence="3" id="KW-0449">Lipoprotein</keyword>
<dbReference type="KEGG" id="bgj:AWC36_08410"/>
<evidence type="ECO:0000256" key="1">
    <source>
        <dbReference type="SAM" id="SignalP"/>
    </source>
</evidence>
<evidence type="ECO:0000313" key="3">
    <source>
        <dbReference type="EMBL" id="CPR20461.1"/>
    </source>
</evidence>
<evidence type="ECO:0000313" key="5">
    <source>
        <dbReference type="Proteomes" id="UP000044377"/>
    </source>
</evidence>
<name>A0A0G4K0W9_9GAMM</name>
<evidence type="ECO:0000313" key="4">
    <source>
        <dbReference type="EMBL" id="RLM29216.1"/>
    </source>
</evidence>
<dbReference type="SMART" id="SM00900">
    <property type="entry name" value="FMN_bind"/>
    <property type="match status" value="1"/>
</dbReference>
<keyword evidence="1" id="KW-0732">Signal</keyword>
<feature type="domain" description="FMN-binding" evidence="2">
    <location>
        <begin position="41"/>
        <end position="133"/>
    </location>
</feature>
<dbReference type="Proteomes" id="UP000285972">
    <property type="component" value="Unassembled WGS sequence"/>
</dbReference>
<dbReference type="Pfam" id="PF04205">
    <property type="entry name" value="FMN_bind"/>
    <property type="match status" value="1"/>
</dbReference>
<dbReference type="STRING" id="1109412.BN1221_04333"/>
<protein>
    <submittedName>
        <fullName evidence="3">Putative pheromone lipoprotein</fullName>
    </submittedName>
</protein>
<gene>
    <name evidence="4" type="ORF">BIY26_01325</name>
    <name evidence="3" type="ORF">BN1221_04333</name>
</gene>
<dbReference type="Gene3D" id="3.90.1010.20">
    <property type="match status" value="1"/>
</dbReference>
<feature type="chain" id="PRO_5014227518" evidence="1">
    <location>
        <begin position="21"/>
        <end position="144"/>
    </location>
</feature>
<reference evidence="5" key="2">
    <citation type="submission" date="2015-01" db="EMBL/GenBank/DDBJ databases">
        <authorList>
            <person name="Paterson Steve"/>
        </authorList>
    </citation>
    <scope>NUCLEOTIDE SEQUENCE [LARGE SCALE GENOMIC DNA]</scope>
    <source>
        <strain evidence="5">OBR1</strain>
    </source>
</reference>
<dbReference type="RefSeq" id="WP_048639031.1">
    <property type="nucleotide sequence ID" value="NZ_CGIG01000001.1"/>
</dbReference>
<evidence type="ECO:0000313" key="6">
    <source>
        <dbReference type="Proteomes" id="UP000285972"/>
    </source>
</evidence>
<dbReference type="InterPro" id="IPR007329">
    <property type="entry name" value="FMN-bd"/>
</dbReference>
<dbReference type="InterPro" id="IPR017058">
    <property type="entry name" value="Major_M_immunogen_Tpp15_prd"/>
</dbReference>
<evidence type="ECO:0000259" key="2">
    <source>
        <dbReference type="SMART" id="SM00900"/>
    </source>
</evidence>